<keyword evidence="2" id="KW-0813">Transport</keyword>
<proteinExistence type="predicted"/>
<keyword evidence="3 7" id="KW-0812">Transmembrane</keyword>
<accession>A0A132B6Z9</accession>
<evidence type="ECO:0000256" key="3">
    <source>
        <dbReference type="ARBA" id="ARBA00022692"/>
    </source>
</evidence>
<dbReference type="Proteomes" id="UP000070700">
    <property type="component" value="Unassembled WGS sequence"/>
</dbReference>
<sequence length="512" mass="56339">MGVDINSDHIEDVAGSNNTDNLDASDYAAPEIQKETQVLHDPEYLQAQKRYLWKLDCIILPTISVLYFFEYLDRGNIANAKILGLNTGRATSQEGVGSGKKSLSGTQWQTVIMIFYVGLVLCQIPGCIGYRVFPPSKWIAFGVCGWAMTSLLQDAALNYAGLLVCRVFLGVFEGLFGTGIVYYLSLWYHRSEMGVRVFWFLGPTAIAGAFGGLIAFGVGHIKSSVTPWKWLFLIEALPCFLLGLFCLYWLPDRPLSNSRFKGINQEIAQARYHSEAFDKAGAIKKKHVIWTLKDWRLYAQASIYLPTAALLASISGFLPTIVANLGYEGSKANLMTVPPYVCAFLVMYGVSWNSDRVKERGIHISVLMVIAAVMYALLATLPESQLHGKYACMCIAVACVYATYPPSHAWAANNFGNETKRAIGMGVYTAIGNLGSIAGTWVYPANEAPQFQEGHFICMALSLATAMLALSNSLLLGAINRYRDKKHGKPVSGASIDVTELADESPHFRFFT</sequence>
<dbReference type="InterPro" id="IPR036259">
    <property type="entry name" value="MFS_trans_sf"/>
</dbReference>
<evidence type="ECO:0000313" key="9">
    <source>
        <dbReference type="Proteomes" id="UP000070700"/>
    </source>
</evidence>
<feature type="transmembrane region" description="Helical" evidence="7">
    <location>
        <begin position="230"/>
        <end position="250"/>
    </location>
</feature>
<evidence type="ECO:0000256" key="4">
    <source>
        <dbReference type="ARBA" id="ARBA00022989"/>
    </source>
</evidence>
<name>A0A132B6Z9_MOLSC</name>
<dbReference type="RefSeq" id="XP_018062009.1">
    <property type="nucleotide sequence ID" value="XM_018221724.1"/>
</dbReference>
<feature type="transmembrane region" description="Helical" evidence="7">
    <location>
        <begin position="454"/>
        <end position="479"/>
    </location>
</feature>
<evidence type="ECO:0000256" key="5">
    <source>
        <dbReference type="ARBA" id="ARBA00023136"/>
    </source>
</evidence>
<evidence type="ECO:0000256" key="6">
    <source>
        <dbReference type="SAM" id="MobiDB-lite"/>
    </source>
</evidence>
<feature type="transmembrane region" description="Helical" evidence="7">
    <location>
        <begin position="362"/>
        <end position="381"/>
    </location>
</feature>
<gene>
    <name evidence="8" type="ORF">LY89DRAFT_766319</name>
</gene>
<evidence type="ECO:0000256" key="7">
    <source>
        <dbReference type="SAM" id="Phobius"/>
    </source>
</evidence>
<feature type="region of interest" description="Disordered" evidence="6">
    <location>
        <begin position="1"/>
        <end position="24"/>
    </location>
</feature>
<protein>
    <submittedName>
        <fullName evidence="8">MFS general substrate transporter</fullName>
    </submittedName>
</protein>
<feature type="transmembrane region" description="Helical" evidence="7">
    <location>
        <begin position="110"/>
        <end position="133"/>
    </location>
</feature>
<dbReference type="Pfam" id="PF07690">
    <property type="entry name" value="MFS_1"/>
    <property type="match status" value="1"/>
</dbReference>
<dbReference type="FunFam" id="1.20.1250.20:FF:000013">
    <property type="entry name" value="MFS general substrate transporter"/>
    <property type="match status" value="1"/>
</dbReference>
<dbReference type="GeneID" id="28831450"/>
<keyword evidence="9" id="KW-1185">Reference proteome</keyword>
<dbReference type="GO" id="GO:0022857">
    <property type="term" value="F:transmembrane transporter activity"/>
    <property type="evidence" value="ECO:0007669"/>
    <property type="project" value="InterPro"/>
</dbReference>
<feature type="transmembrane region" description="Helical" evidence="7">
    <location>
        <begin position="197"/>
        <end position="218"/>
    </location>
</feature>
<dbReference type="PANTHER" id="PTHR43791">
    <property type="entry name" value="PERMEASE-RELATED"/>
    <property type="match status" value="1"/>
</dbReference>
<keyword evidence="4 7" id="KW-1133">Transmembrane helix</keyword>
<dbReference type="GO" id="GO:0016020">
    <property type="term" value="C:membrane"/>
    <property type="evidence" value="ECO:0007669"/>
    <property type="project" value="UniProtKB-SubCell"/>
</dbReference>
<evidence type="ECO:0000256" key="2">
    <source>
        <dbReference type="ARBA" id="ARBA00022448"/>
    </source>
</evidence>
<evidence type="ECO:0000256" key="1">
    <source>
        <dbReference type="ARBA" id="ARBA00004141"/>
    </source>
</evidence>
<feature type="transmembrane region" description="Helical" evidence="7">
    <location>
        <begin position="332"/>
        <end position="350"/>
    </location>
</feature>
<reference evidence="8 9" key="1">
    <citation type="submission" date="2015-10" db="EMBL/GenBank/DDBJ databases">
        <title>Full genome of DAOMC 229536 Phialocephala scopiformis, a fungal endophyte of spruce producing the potent anti-insectan compound rugulosin.</title>
        <authorList>
            <consortium name="DOE Joint Genome Institute"/>
            <person name="Walker A.K."/>
            <person name="Frasz S.L."/>
            <person name="Seifert K.A."/>
            <person name="Miller J.D."/>
            <person name="Mondo S.J."/>
            <person name="Labutti K."/>
            <person name="Lipzen A."/>
            <person name="Dockter R."/>
            <person name="Kennedy M."/>
            <person name="Grigoriev I.V."/>
            <person name="Spatafora J.W."/>
        </authorList>
    </citation>
    <scope>NUCLEOTIDE SEQUENCE [LARGE SCALE GENOMIC DNA]</scope>
    <source>
        <strain evidence="8 9">CBS 120377</strain>
    </source>
</reference>
<feature type="transmembrane region" description="Helical" evidence="7">
    <location>
        <begin position="303"/>
        <end position="326"/>
    </location>
</feature>
<dbReference type="EMBL" id="KQ947439">
    <property type="protein sequence ID" value="KUJ07654.1"/>
    <property type="molecule type" value="Genomic_DNA"/>
</dbReference>
<feature type="transmembrane region" description="Helical" evidence="7">
    <location>
        <begin position="425"/>
        <end position="442"/>
    </location>
</feature>
<feature type="transmembrane region" description="Helical" evidence="7">
    <location>
        <begin position="159"/>
        <end position="185"/>
    </location>
</feature>
<keyword evidence="5 7" id="KW-0472">Membrane</keyword>
<organism evidence="8 9">
    <name type="scientific">Mollisia scopiformis</name>
    <name type="common">Conifer needle endophyte fungus</name>
    <name type="synonym">Phialocephala scopiformis</name>
    <dbReference type="NCBI Taxonomy" id="149040"/>
    <lineage>
        <taxon>Eukaryota</taxon>
        <taxon>Fungi</taxon>
        <taxon>Dikarya</taxon>
        <taxon>Ascomycota</taxon>
        <taxon>Pezizomycotina</taxon>
        <taxon>Leotiomycetes</taxon>
        <taxon>Helotiales</taxon>
        <taxon>Mollisiaceae</taxon>
        <taxon>Mollisia</taxon>
    </lineage>
</organism>
<feature type="compositionally biased region" description="Basic and acidic residues" evidence="6">
    <location>
        <begin position="1"/>
        <end position="12"/>
    </location>
</feature>
<comment type="subcellular location">
    <subcellularLocation>
        <location evidence="1">Membrane</location>
        <topology evidence="1">Multi-pass membrane protein</topology>
    </subcellularLocation>
</comment>
<dbReference type="Gene3D" id="1.20.1250.20">
    <property type="entry name" value="MFS general substrate transporter like domains"/>
    <property type="match status" value="2"/>
</dbReference>
<dbReference type="PANTHER" id="PTHR43791:SF36">
    <property type="entry name" value="TRANSPORTER, PUTATIVE (AFU_ORTHOLOGUE AFUA_6G08340)-RELATED"/>
    <property type="match status" value="1"/>
</dbReference>
<dbReference type="InParanoid" id="A0A132B6Z9"/>
<dbReference type="InterPro" id="IPR011701">
    <property type="entry name" value="MFS"/>
</dbReference>
<dbReference type="KEGG" id="psco:LY89DRAFT_766319"/>
<dbReference type="OrthoDB" id="2985014at2759"/>
<feature type="transmembrane region" description="Helical" evidence="7">
    <location>
        <begin position="387"/>
        <end position="404"/>
    </location>
</feature>
<dbReference type="AlphaFoldDB" id="A0A132B6Z9"/>
<evidence type="ECO:0000313" key="8">
    <source>
        <dbReference type="EMBL" id="KUJ07654.1"/>
    </source>
</evidence>
<dbReference type="SUPFAM" id="SSF103473">
    <property type="entry name" value="MFS general substrate transporter"/>
    <property type="match status" value="1"/>
</dbReference>